<evidence type="ECO:0000313" key="3">
    <source>
        <dbReference type="Proteomes" id="UP000292120"/>
    </source>
</evidence>
<keyword evidence="1" id="KW-1133">Transmembrane helix</keyword>
<proteinExistence type="predicted"/>
<dbReference type="PIRSF" id="PIRSF015380">
    <property type="entry name" value="Site-sp_rcmb"/>
    <property type="match status" value="1"/>
</dbReference>
<dbReference type="Proteomes" id="UP000292120">
    <property type="component" value="Unassembled WGS sequence"/>
</dbReference>
<feature type="transmembrane region" description="Helical" evidence="1">
    <location>
        <begin position="440"/>
        <end position="462"/>
    </location>
</feature>
<feature type="transmembrane region" description="Helical" evidence="1">
    <location>
        <begin position="600"/>
        <end position="628"/>
    </location>
</feature>
<dbReference type="Pfam" id="PF10136">
    <property type="entry name" value="SpecificRecomb"/>
    <property type="match status" value="1"/>
</dbReference>
<evidence type="ECO:0000313" key="2">
    <source>
        <dbReference type="EMBL" id="TBO27979.1"/>
    </source>
</evidence>
<comment type="caution">
    <text evidence="2">The sequence shown here is derived from an EMBL/GenBank/DDBJ whole genome shotgun (WGS) entry which is preliminary data.</text>
</comment>
<feature type="transmembrane region" description="Helical" evidence="1">
    <location>
        <begin position="482"/>
        <end position="506"/>
    </location>
</feature>
<name>A0A4Q9GZ53_9BURK</name>
<sequence>MNLPPHPGIDALLWHVPVQASRAERHLWLIEVLRWARRGDGGAAWAYLLRQFEAQPALRAQVVQLLHATLHGLHLEGLLADHGFAPRAAFMNELGERLRRRLLPASPDTDDLGTLFELLFEPGPDGHWLQALGDDALQALGQLLAEAWHARDEPPHWREPLASAIELLATQVQSAGLSPELRVRLGLNSQEASRGFTQLGRTAQDLRELIEAGQPTHSPEVLQQVNALRALIDACEARAKGVHEHLQAWGISVDVVFQIDQISARCRRMEALLAWLLSPTPHREGRELVLGLLAETRQRRSLRALFTQHYALLARQVAERSAETGEHYITRDRAAYFDMLRRAAGGGLVIAGTTFMKFVAGAMGLSVFWAGFAAGANYALSFVLIHLLHWTVATKQPAMTAPAMAARLAQMDRHDRLSDEQVQGFVDEVAHLLRSQMAGIVGNLAVVIPVVLAVQALAQLALGHGLIGTVKAEHVLHDLTLLGPTLAFAAFTGTLLFASSLVAGWVENWFVWHRLDSALQWNPAARRWLGVARAARWAAWWRENISGLAANVSLGFMLGVVPALATFFGLPIEVRHVTLSTGQIAAALGTLGLQALQAPAFWWCVAAIPLTGLLNVGVSFVLALRVALRSRGVQVSERGRLLRALGRRLLRQPRQFLLPPSA</sequence>
<organism evidence="2 3">
    <name type="scientific">Aquabacterium lacunae</name>
    <dbReference type="NCBI Taxonomy" id="2528630"/>
    <lineage>
        <taxon>Bacteria</taxon>
        <taxon>Pseudomonadati</taxon>
        <taxon>Pseudomonadota</taxon>
        <taxon>Betaproteobacteria</taxon>
        <taxon>Burkholderiales</taxon>
        <taxon>Aquabacterium</taxon>
    </lineage>
</organism>
<dbReference type="InterPro" id="IPR011385">
    <property type="entry name" value="Site-sp_rcmbase"/>
</dbReference>
<evidence type="ECO:0000256" key="1">
    <source>
        <dbReference type="SAM" id="Phobius"/>
    </source>
</evidence>
<reference evidence="2 3" key="1">
    <citation type="submission" date="2019-02" db="EMBL/GenBank/DDBJ databases">
        <title>Aquabacterium sp. strain KMB7.</title>
        <authorList>
            <person name="Chen W.-M."/>
        </authorList>
    </citation>
    <scope>NUCLEOTIDE SEQUENCE [LARGE SCALE GENOMIC DNA]</scope>
    <source>
        <strain evidence="2 3">KMB7</strain>
    </source>
</reference>
<dbReference type="OrthoDB" id="5688397at2"/>
<feature type="transmembrane region" description="Helical" evidence="1">
    <location>
        <begin position="366"/>
        <end position="388"/>
    </location>
</feature>
<dbReference type="AlphaFoldDB" id="A0A4Q9GZ53"/>
<keyword evidence="1" id="KW-0812">Transmembrane</keyword>
<keyword evidence="1" id="KW-0472">Membrane</keyword>
<gene>
    <name evidence="2" type="ORF">EYS42_15980</name>
</gene>
<dbReference type="EMBL" id="SIXI01000008">
    <property type="protein sequence ID" value="TBO27979.1"/>
    <property type="molecule type" value="Genomic_DNA"/>
</dbReference>
<accession>A0A4Q9GZ53</accession>
<feature type="transmembrane region" description="Helical" evidence="1">
    <location>
        <begin position="548"/>
        <end position="570"/>
    </location>
</feature>
<protein>
    <submittedName>
        <fullName evidence="2">Recombinase</fullName>
    </submittedName>
</protein>
<keyword evidence="3" id="KW-1185">Reference proteome</keyword>